<name>A0ABT3TFY8_9GAMM</name>
<keyword evidence="1" id="KW-0560">Oxidoreductase</keyword>
<gene>
    <name evidence="3" type="ORF">EYC98_10040</name>
</gene>
<dbReference type="InterPro" id="IPR050268">
    <property type="entry name" value="NADH-dep_flavin_reductase"/>
</dbReference>
<dbReference type="SUPFAM" id="SSF50475">
    <property type="entry name" value="FMN-binding split barrel"/>
    <property type="match status" value="1"/>
</dbReference>
<evidence type="ECO:0000313" key="4">
    <source>
        <dbReference type="Proteomes" id="UP001143362"/>
    </source>
</evidence>
<dbReference type="SMART" id="SM00903">
    <property type="entry name" value="Flavin_Reduct"/>
    <property type="match status" value="1"/>
</dbReference>
<evidence type="ECO:0000256" key="1">
    <source>
        <dbReference type="ARBA" id="ARBA00023002"/>
    </source>
</evidence>
<feature type="domain" description="Flavin reductase like" evidence="2">
    <location>
        <begin position="12"/>
        <end position="156"/>
    </location>
</feature>
<dbReference type="RefSeq" id="WP_279245208.1">
    <property type="nucleotide sequence ID" value="NZ_SHNN01000002.1"/>
</dbReference>
<dbReference type="InterPro" id="IPR012349">
    <property type="entry name" value="Split_barrel_FMN-bd"/>
</dbReference>
<dbReference type="InterPro" id="IPR002563">
    <property type="entry name" value="Flavin_Rdtase-like_dom"/>
</dbReference>
<dbReference type="EMBL" id="SHNN01000002">
    <property type="protein sequence ID" value="MCX2981201.1"/>
    <property type="molecule type" value="Genomic_DNA"/>
</dbReference>
<dbReference type="Gene3D" id="2.30.110.10">
    <property type="entry name" value="Electron Transport, Fmn-binding Protein, Chain A"/>
    <property type="match status" value="1"/>
</dbReference>
<proteinExistence type="predicted"/>
<dbReference type="PANTHER" id="PTHR30466">
    <property type="entry name" value="FLAVIN REDUCTASE"/>
    <property type="match status" value="1"/>
</dbReference>
<reference evidence="3" key="1">
    <citation type="submission" date="2019-02" db="EMBL/GenBank/DDBJ databases">
        <authorList>
            <person name="Li S.-H."/>
        </authorList>
    </citation>
    <scope>NUCLEOTIDE SEQUENCE</scope>
    <source>
        <strain evidence="3">IMCC14734</strain>
    </source>
</reference>
<sequence>MTIDSREFRDALGCFATGVTVITANPEGQQPFGMTVNSFASVSLDPPLVLWSLQNNSEMFDVWERASTFGVNILRADQQDLSNLYARKGDHLLEADHFVAGVTGVPVLPDSLVSMECEVEARYPGGDHTIIVGRVTAMENRDNGEPLLFCAGGYRELART</sequence>
<comment type="caution">
    <text evidence="3">The sequence shown here is derived from an EMBL/GenBank/DDBJ whole genome shotgun (WGS) entry which is preliminary data.</text>
</comment>
<evidence type="ECO:0000313" key="3">
    <source>
        <dbReference type="EMBL" id="MCX2981201.1"/>
    </source>
</evidence>
<dbReference type="PANTHER" id="PTHR30466:SF1">
    <property type="entry name" value="FMN REDUCTASE (NADH) RUTF"/>
    <property type="match status" value="1"/>
</dbReference>
<accession>A0ABT3TFY8</accession>
<protein>
    <submittedName>
        <fullName evidence="3">Flavin reductase</fullName>
    </submittedName>
</protein>
<dbReference type="Pfam" id="PF01613">
    <property type="entry name" value="Flavin_Reduct"/>
    <property type="match status" value="1"/>
</dbReference>
<evidence type="ECO:0000259" key="2">
    <source>
        <dbReference type="SMART" id="SM00903"/>
    </source>
</evidence>
<keyword evidence="4" id="KW-1185">Reference proteome</keyword>
<dbReference type="Proteomes" id="UP001143362">
    <property type="component" value="Unassembled WGS sequence"/>
</dbReference>
<organism evidence="3 4">
    <name type="scientific">Candidatus Litorirhabdus singularis</name>
    <dbReference type="NCBI Taxonomy" id="2518993"/>
    <lineage>
        <taxon>Bacteria</taxon>
        <taxon>Pseudomonadati</taxon>
        <taxon>Pseudomonadota</taxon>
        <taxon>Gammaproteobacteria</taxon>
        <taxon>Cellvibrionales</taxon>
        <taxon>Halieaceae</taxon>
        <taxon>Candidatus Litorirhabdus</taxon>
    </lineage>
</organism>